<comment type="caution">
    <text evidence="1">The sequence shown here is derived from an EMBL/GenBank/DDBJ whole genome shotgun (WGS) entry which is preliminary data.</text>
</comment>
<evidence type="ECO:0000313" key="2">
    <source>
        <dbReference type="Proteomes" id="UP000268829"/>
    </source>
</evidence>
<accession>A0A3M8B9L5</accession>
<dbReference type="EMBL" id="RHHS01000013">
    <property type="protein sequence ID" value="RNB59515.1"/>
    <property type="molecule type" value="Genomic_DNA"/>
</dbReference>
<reference evidence="1 2" key="1">
    <citation type="submission" date="2018-10" db="EMBL/GenBank/DDBJ databases">
        <title>Phylogenomics of Brevibacillus.</title>
        <authorList>
            <person name="Dunlap C."/>
        </authorList>
    </citation>
    <scope>NUCLEOTIDE SEQUENCE [LARGE SCALE GENOMIC DNA]</scope>
    <source>
        <strain evidence="1 2">DSM 100115</strain>
    </source>
</reference>
<dbReference type="Proteomes" id="UP000268829">
    <property type="component" value="Unassembled WGS sequence"/>
</dbReference>
<proteinExistence type="predicted"/>
<protein>
    <submittedName>
        <fullName evidence="1">Uncharacterized protein</fullName>
    </submittedName>
</protein>
<gene>
    <name evidence="1" type="ORF">EDM57_05075</name>
</gene>
<organism evidence="1 2">
    <name type="scientific">Brevibacillus gelatini</name>
    <dbReference type="NCBI Taxonomy" id="1655277"/>
    <lineage>
        <taxon>Bacteria</taxon>
        <taxon>Bacillati</taxon>
        <taxon>Bacillota</taxon>
        <taxon>Bacilli</taxon>
        <taxon>Bacillales</taxon>
        <taxon>Paenibacillaceae</taxon>
        <taxon>Brevibacillus</taxon>
    </lineage>
</organism>
<keyword evidence="2" id="KW-1185">Reference proteome</keyword>
<sequence>MRIVKEEQYNKITQQTVTKVYIEIDGGLEFFGEASEPQKVFALIGEANAFIDEQAQKEGESAIPSLEGMDMNQQVDELSDMLAGICIEVGNGITYGMMTSEQKAQAKEFFFKKMKECRIIATDELIDAAEKENMLNLGSLLMQYKYYTNGEFREALEQLTEGRKVTIVKFSEFGFPVVINTVINSATVKPYAQYSESLHIVHKHKRKRNQYVNIILPKDKLLIYDGWIDIDVENLTYNLNKRDDLISVRQSKYGSFDNQFMRDAINCIKGNLIVKLNVD</sequence>
<name>A0A3M8B9L5_9BACL</name>
<evidence type="ECO:0000313" key="1">
    <source>
        <dbReference type="EMBL" id="RNB59515.1"/>
    </source>
</evidence>
<dbReference type="RefSeq" id="WP_122903682.1">
    <property type="nucleotide sequence ID" value="NZ_RHHS01000013.1"/>
</dbReference>
<dbReference type="AlphaFoldDB" id="A0A3M8B9L5"/>
<dbReference type="OrthoDB" id="2618460at2"/>